<feature type="compositionally biased region" description="Basic and acidic residues" evidence="1">
    <location>
        <begin position="54"/>
        <end position="74"/>
    </location>
</feature>
<feature type="compositionally biased region" description="Polar residues" evidence="1">
    <location>
        <begin position="76"/>
        <end position="88"/>
    </location>
</feature>
<accession>A0A834I500</accession>
<gene>
    <name evidence="2" type="ORF">GWI33_015647</name>
</gene>
<dbReference type="EMBL" id="JAACXV010013955">
    <property type="protein sequence ID" value="KAF7271480.1"/>
    <property type="molecule type" value="Genomic_DNA"/>
</dbReference>
<evidence type="ECO:0000313" key="3">
    <source>
        <dbReference type="Proteomes" id="UP000625711"/>
    </source>
</evidence>
<dbReference type="GO" id="GO:0106005">
    <property type="term" value="P:RNA 5'-cap (guanine-N7)-methylation"/>
    <property type="evidence" value="ECO:0007669"/>
    <property type="project" value="InterPro"/>
</dbReference>
<dbReference type="GO" id="GO:0031533">
    <property type="term" value="C:mRNA capping enzyme complex"/>
    <property type="evidence" value="ECO:0007669"/>
    <property type="project" value="InterPro"/>
</dbReference>
<comment type="caution">
    <text evidence="2">The sequence shown here is derived from an EMBL/GenBank/DDBJ whole genome shotgun (WGS) entry which is preliminary data.</text>
</comment>
<proteinExistence type="predicted"/>
<feature type="region of interest" description="Disordered" evidence="1">
    <location>
        <begin position="49"/>
        <end position="95"/>
    </location>
</feature>
<name>A0A834I500_RHYFE</name>
<dbReference type="OrthoDB" id="5875297at2759"/>
<sequence length="95" mass="11457">MSNLTEDQRIFLEECLKEFSDRYSDSDMEYQEVYDEGIPSPPIIHPWYPRSRFGYRDRGNRSPDRHNYNRDRGYKQSRSPNGQGSNSYHNKKRAY</sequence>
<dbReference type="Pfam" id="PF15320">
    <property type="entry name" value="RAM"/>
    <property type="match status" value="1"/>
</dbReference>
<evidence type="ECO:0000313" key="2">
    <source>
        <dbReference type="EMBL" id="KAF7271480.1"/>
    </source>
</evidence>
<dbReference type="AlphaFoldDB" id="A0A834I500"/>
<dbReference type="GO" id="GO:0003723">
    <property type="term" value="F:RNA binding"/>
    <property type="evidence" value="ECO:0007669"/>
    <property type="project" value="InterPro"/>
</dbReference>
<organism evidence="2 3">
    <name type="scientific">Rhynchophorus ferrugineus</name>
    <name type="common">Red palm weevil</name>
    <name type="synonym">Curculio ferrugineus</name>
    <dbReference type="NCBI Taxonomy" id="354439"/>
    <lineage>
        <taxon>Eukaryota</taxon>
        <taxon>Metazoa</taxon>
        <taxon>Ecdysozoa</taxon>
        <taxon>Arthropoda</taxon>
        <taxon>Hexapoda</taxon>
        <taxon>Insecta</taxon>
        <taxon>Pterygota</taxon>
        <taxon>Neoptera</taxon>
        <taxon>Endopterygota</taxon>
        <taxon>Coleoptera</taxon>
        <taxon>Polyphaga</taxon>
        <taxon>Cucujiformia</taxon>
        <taxon>Curculionidae</taxon>
        <taxon>Dryophthorinae</taxon>
        <taxon>Rhynchophorus</taxon>
    </lineage>
</organism>
<keyword evidence="3" id="KW-1185">Reference proteome</keyword>
<dbReference type="InterPro" id="IPR028271">
    <property type="entry name" value="RAMAC"/>
</dbReference>
<evidence type="ECO:0000256" key="1">
    <source>
        <dbReference type="SAM" id="MobiDB-lite"/>
    </source>
</evidence>
<reference evidence="2" key="1">
    <citation type="submission" date="2020-08" db="EMBL/GenBank/DDBJ databases">
        <title>Genome sequencing and assembly of the red palm weevil Rhynchophorus ferrugineus.</title>
        <authorList>
            <person name="Dias G.B."/>
            <person name="Bergman C.M."/>
            <person name="Manee M."/>
        </authorList>
    </citation>
    <scope>NUCLEOTIDE SEQUENCE</scope>
    <source>
        <strain evidence="2">AA-2017</strain>
        <tissue evidence="2">Whole larva</tissue>
    </source>
</reference>
<protein>
    <submittedName>
        <fullName evidence="2">Uncharacterized protein</fullName>
    </submittedName>
</protein>
<dbReference type="Proteomes" id="UP000625711">
    <property type="component" value="Unassembled WGS sequence"/>
</dbReference>